<evidence type="ECO:0000313" key="1">
    <source>
        <dbReference type="EMBL" id="KAK2557444.1"/>
    </source>
</evidence>
<organism evidence="1 2">
    <name type="scientific">Acropora cervicornis</name>
    <name type="common">Staghorn coral</name>
    <dbReference type="NCBI Taxonomy" id="6130"/>
    <lineage>
        <taxon>Eukaryota</taxon>
        <taxon>Metazoa</taxon>
        <taxon>Cnidaria</taxon>
        <taxon>Anthozoa</taxon>
        <taxon>Hexacorallia</taxon>
        <taxon>Scleractinia</taxon>
        <taxon>Astrocoeniina</taxon>
        <taxon>Acroporidae</taxon>
        <taxon>Acropora</taxon>
    </lineage>
</organism>
<reference evidence="1" key="1">
    <citation type="journal article" date="2023" name="G3 (Bethesda)">
        <title>Whole genome assembly and annotation of the endangered Caribbean coral Acropora cervicornis.</title>
        <authorList>
            <person name="Selwyn J.D."/>
            <person name="Vollmer S.V."/>
        </authorList>
    </citation>
    <scope>NUCLEOTIDE SEQUENCE</scope>
    <source>
        <strain evidence="1">K2</strain>
    </source>
</reference>
<evidence type="ECO:0000313" key="2">
    <source>
        <dbReference type="Proteomes" id="UP001249851"/>
    </source>
</evidence>
<sequence length="119" mass="13245">MQKFCILFNALKRPNIYCIHSRCRNSARGNAFIATLISGRKAILTGTSSDKNVEKTKRTVNSSQLLYYTLTNINPESIQWASDSNYVCRQDKKPQVTEGSANVTNRVPATGLCNKTLGE</sequence>
<gene>
    <name evidence="1" type="ORF">P5673_020170</name>
</gene>
<dbReference type="EMBL" id="JARQWQ010000049">
    <property type="protein sequence ID" value="KAK2557444.1"/>
    <property type="molecule type" value="Genomic_DNA"/>
</dbReference>
<protein>
    <submittedName>
        <fullName evidence="1">Uncharacterized protein</fullName>
    </submittedName>
</protein>
<dbReference type="AlphaFoldDB" id="A0AAD9Q9Y4"/>
<name>A0AAD9Q9Y4_ACRCE</name>
<keyword evidence="2" id="KW-1185">Reference proteome</keyword>
<accession>A0AAD9Q9Y4</accession>
<dbReference type="Proteomes" id="UP001249851">
    <property type="component" value="Unassembled WGS sequence"/>
</dbReference>
<comment type="caution">
    <text evidence="1">The sequence shown here is derived from an EMBL/GenBank/DDBJ whole genome shotgun (WGS) entry which is preliminary data.</text>
</comment>
<reference evidence="1" key="2">
    <citation type="journal article" date="2023" name="Science">
        <title>Genomic signatures of disease resistance in endangered staghorn corals.</title>
        <authorList>
            <person name="Vollmer S.V."/>
            <person name="Selwyn J.D."/>
            <person name="Despard B.A."/>
            <person name="Roesel C.L."/>
        </authorList>
    </citation>
    <scope>NUCLEOTIDE SEQUENCE</scope>
    <source>
        <strain evidence="1">K2</strain>
    </source>
</reference>
<proteinExistence type="predicted"/>